<dbReference type="InterPro" id="IPR000408">
    <property type="entry name" value="Reg_chr_condens"/>
</dbReference>
<dbReference type="PANTHER" id="PTHR45982">
    <property type="entry name" value="REGULATOR OF CHROMOSOME CONDENSATION"/>
    <property type="match status" value="1"/>
</dbReference>
<keyword evidence="3" id="KW-1185">Reference proteome</keyword>
<evidence type="ECO:0000313" key="2">
    <source>
        <dbReference type="EMBL" id="KAK8841776.1"/>
    </source>
</evidence>
<dbReference type="PANTHER" id="PTHR45982:SF1">
    <property type="entry name" value="REGULATOR OF CHROMOSOME CONDENSATION"/>
    <property type="match status" value="1"/>
</dbReference>
<evidence type="ECO:0000256" key="1">
    <source>
        <dbReference type="PROSITE-ProRule" id="PRU00235"/>
    </source>
</evidence>
<dbReference type="InterPro" id="IPR051553">
    <property type="entry name" value="Ran_GTPase-activating"/>
</dbReference>
<dbReference type="Proteomes" id="UP001470230">
    <property type="component" value="Unassembled WGS sequence"/>
</dbReference>
<reference evidence="2 3" key="1">
    <citation type="submission" date="2024-04" db="EMBL/GenBank/DDBJ databases">
        <title>Tritrichomonas musculus Genome.</title>
        <authorList>
            <person name="Alves-Ferreira E."/>
            <person name="Grigg M."/>
            <person name="Lorenzi H."/>
            <person name="Galac M."/>
        </authorList>
    </citation>
    <scope>NUCLEOTIDE SEQUENCE [LARGE SCALE GENOMIC DNA]</scope>
    <source>
        <strain evidence="2 3">EAF2021</strain>
    </source>
</reference>
<proteinExistence type="predicted"/>
<comment type="caution">
    <text evidence="2">The sequence shown here is derived from an EMBL/GenBank/DDBJ whole genome shotgun (WGS) entry which is preliminary data.</text>
</comment>
<dbReference type="EMBL" id="JAPFFF010000040">
    <property type="protein sequence ID" value="KAK8841776.1"/>
    <property type="molecule type" value="Genomic_DNA"/>
</dbReference>
<feature type="repeat" description="RCC1" evidence="1">
    <location>
        <begin position="531"/>
        <end position="583"/>
    </location>
</feature>
<dbReference type="Gene3D" id="2.130.10.30">
    <property type="entry name" value="Regulator of chromosome condensation 1/beta-lactamase-inhibitor protein II"/>
    <property type="match status" value="2"/>
</dbReference>
<accession>A0ABR2H7F2</accession>
<name>A0ABR2H7F2_9EUKA</name>
<evidence type="ECO:0000313" key="3">
    <source>
        <dbReference type="Proteomes" id="UP001470230"/>
    </source>
</evidence>
<protein>
    <submittedName>
        <fullName evidence="2">Uncharacterized protein</fullName>
    </submittedName>
</protein>
<dbReference type="SUPFAM" id="SSF50985">
    <property type="entry name" value="RCC1/BLIP-II"/>
    <property type="match status" value="1"/>
</dbReference>
<dbReference type="InterPro" id="IPR009091">
    <property type="entry name" value="RCC1/BLIP-II"/>
</dbReference>
<gene>
    <name evidence="2" type="ORF">M9Y10_026725</name>
</gene>
<dbReference type="PROSITE" id="PS50012">
    <property type="entry name" value="RCC1_3"/>
    <property type="match status" value="1"/>
</dbReference>
<dbReference type="Pfam" id="PF00415">
    <property type="entry name" value="RCC1"/>
    <property type="match status" value="1"/>
</dbReference>
<sequence length="649" mass="72585">MDKGSLCLSSSGLKNINKEEKDFIFFFGEREVRMDNLFAEFFSPLVSRLHLSDPTINSFIFNYPTDVKSKLPKFEELISEDIILLIQKLSSGSKVTINEEQNDKLLIISALIDNEELFEELVKLLPKEINQTNLDRFLSQIQIIESFSQMKKTNHFKLKPIIDAISKNFYLIDENKLKELSKPILLSIISNEHLKIKDEDWLFDFIQSIHNDDNDVCDIDFYEQICVPYLSEDKFKQLLLHINPSEMTTTFWKNICSRICDPKLKKDVALNRYAVNQHQQNVIVGGWNKRFQLGKKPNNADIYYDPSIDPPVKMGFDSSLYQSYSIYNEFSVKVTSDGSLLGVGNNTSYQISTSLPKTVNRQFTEFFMKDIDGCQLTPVSALCYRNGTLYMLTKSSGIGRQLILCDSNINDGKDVFLDIGNQEPVALYGGNLYAAVINSEGEVIFINSGSIRNSPSSRIDSISLPEGEKASSVACCDVSIYVLSTSGRVFVSEIENGSCKLNFSAVEELSDHNIVCLSGTHDFCLCVSSEGRVFGRGSNKNGQLGLGEETKSVSSFTEITALFDYGIRAVYAGYGHSLFETREGKILACGSNESGELLLSSGAGNKVYSPMETIITEGATFCIAGVTLSVVFIGDELLPNMPNRRIQQH</sequence>
<organism evidence="2 3">
    <name type="scientific">Tritrichomonas musculus</name>
    <dbReference type="NCBI Taxonomy" id="1915356"/>
    <lineage>
        <taxon>Eukaryota</taxon>
        <taxon>Metamonada</taxon>
        <taxon>Parabasalia</taxon>
        <taxon>Tritrichomonadida</taxon>
        <taxon>Tritrichomonadidae</taxon>
        <taxon>Tritrichomonas</taxon>
    </lineage>
</organism>